<protein>
    <submittedName>
        <fullName evidence="2">Uncharacterized protein</fullName>
    </submittedName>
</protein>
<organism evidence="2 3">
    <name type="scientific">Setaria viridis</name>
    <name type="common">Green bristlegrass</name>
    <name type="synonym">Setaria italica subsp. viridis</name>
    <dbReference type="NCBI Taxonomy" id="4556"/>
    <lineage>
        <taxon>Eukaryota</taxon>
        <taxon>Viridiplantae</taxon>
        <taxon>Streptophyta</taxon>
        <taxon>Embryophyta</taxon>
        <taxon>Tracheophyta</taxon>
        <taxon>Spermatophyta</taxon>
        <taxon>Magnoliopsida</taxon>
        <taxon>Liliopsida</taxon>
        <taxon>Poales</taxon>
        <taxon>Poaceae</taxon>
        <taxon>PACMAD clade</taxon>
        <taxon>Panicoideae</taxon>
        <taxon>Panicodae</taxon>
        <taxon>Paniceae</taxon>
        <taxon>Cenchrinae</taxon>
        <taxon>Setaria</taxon>
    </lineage>
</organism>
<keyword evidence="3" id="KW-1185">Reference proteome</keyword>
<evidence type="ECO:0000256" key="1">
    <source>
        <dbReference type="SAM" id="SignalP"/>
    </source>
</evidence>
<evidence type="ECO:0000313" key="3">
    <source>
        <dbReference type="Proteomes" id="UP000298652"/>
    </source>
</evidence>
<feature type="signal peptide" evidence="1">
    <location>
        <begin position="1"/>
        <end position="31"/>
    </location>
</feature>
<evidence type="ECO:0000313" key="2">
    <source>
        <dbReference type="EMBL" id="TKW40345.1"/>
    </source>
</evidence>
<reference evidence="2" key="1">
    <citation type="submission" date="2019-03" db="EMBL/GenBank/DDBJ databases">
        <title>WGS assembly of Setaria viridis.</title>
        <authorList>
            <person name="Huang P."/>
            <person name="Jenkins J."/>
            <person name="Grimwood J."/>
            <person name="Barry K."/>
            <person name="Healey A."/>
            <person name="Mamidi S."/>
            <person name="Sreedasyam A."/>
            <person name="Shu S."/>
            <person name="Feldman M."/>
            <person name="Wu J."/>
            <person name="Yu Y."/>
            <person name="Chen C."/>
            <person name="Johnson J."/>
            <person name="Rokhsar D."/>
            <person name="Baxter I."/>
            <person name="Schmutz J."/>
            <person name="Brutnell T."/>
            <person name="Kellogg E."/>
        </authorList>
    </citation>
    <scope>NUCLEOTIDE SEQUENCE [LARGE SCALE GENOMIC DNA]</scope>
</reference>
<gene>
    <name evidence="2" type="ORF">SEVIR_1G239450v2</name>
</gene>
<dbReference type="EMBL" id="CM016552">
    <property type="protein sequence ID" value="TKW40345.1"/>
    <property type="molecule type" value="Genomic_DNA"/>
</dbReference>
<feature type="chain" id="PRO_5020529134" evidence="1">
    <location>
        <begin position="32"/>
        <end position="76"/>
    </location>
</feature>
<dbReference type="Gramene" id="TKW40345">
    <property type="protein sequence ID" value="TKW40345"/>
    <property type="gene ID" value="SEVIR_1G239450v2"/>
</dbReference>
<dbReference type="AlphaFoldDB" id="A0A4U6WE03"/>
<accession>A0A4U6WE03</accession>
<dbReference type="Proteomes" id="UP000298652">
    <property type="component" value="Chromosome 1"/>
</dbReference>
<sequence length="76" mass="8339">MCKHRHNIPGRGCGNLSLYLSVASLKTLMLCTEPGQPARTNVNLKSKSQTASTFCVVKFFRQRCCTTLLFGTTTGI</sequence>
<keyword evidence="1" id="KW-0732">Signal</keyword>
<proteinExistence type="predicted"/>
<name>A0A4U6WE03_SETVI</name>